<accession>A0A6M3JPH4</accession>
<dbReference type="Gene3D" id="3.40.1350.10">
    <property type="match status" value="1"/>
</dbReference>
<dbReference type="InterPro" id="IPR011335">
    <property type="entry name" value="Restrct_endonuc-II-like"/>
</dbReference>
<dbReference type="GO" id="GO:0016788">
    <property type="term" value="F:hydrolase activity, acting on ester bonds"/>
    <property type="evidence" value="ECO:0007669"/>
    <property type="project" value="InterPro"/>
</dbReference>
<keyword evidence="3" id="KW-0378">Hydrolase</keyword>
<dbReference type="AlphaFoldDB" id="A0A6M3JPH4"/>
<evidence type="ECO:0000313" key="5">
    <source>
        <dbReference type="EMBL" id="QJA65694.1"/>
    </source>
</evidence>
<protein>
    <submittedName>
        <fullName evidence="6">Putative holliday junction resolvase</fullName>
    </submittedName>
</protein>
<dbReference type="EMBL" id="MT141543">
    <property type="protein sequence ID" value="QJA65694.1"/>
    <property type="molecule type" value="Genomic_DNA"/>
</dbReference>
<organism evidence="6">
    <name type="scientific">viral metagenome</name>
    <dbReference type="NCBI Taxonomy" id="1070528"/>
    <lineage>
        <taxon>unclassified sequences</taxon>
        <taxon>metagenomes</taxon>
        <taxon>organismal metagenomes</taxon>
    </lineage>
</organism>
<evidence type="ECO:0000256" key="2">
    <source>
        <dbReference type="ARBA" id="ARBA00022722"/>
    </source>
</evidence>
<evidence type="ECO:0000256" key="1">
    <source>
        <dbReference type="ARBA" id="ARBA00001946"/>
    </source>
</evidence>
<proteinExistence type="predicted"/>
<sequence>MKKCYAIRLKSNRSEIKPKPRTEKSIMLGIMQALGMKGWIVVRMPPSIYSKKGIPDLYVIKDGFHAWIEVKSEKGKLSDEQRRFGDMIDMAGGHYIVARTEDYAINTLEMLKESAFT</sequence>
<evidence type="ECO:0000259" key="4">
    <source>
        <dbReference type="Pfam" id="PF08774"/>
    </source>
</evidence>
<dbReference type="EMBL" id="MT141837">
    <property type="protein sequence ID" value="QJA70981.1"/>
    <property type="molecule type" value="Genomic_DNA"/>
</dbReference>
<name>A0A6M3JPH4_9ZZZZ</name>
<feature type="domain" description="VRR-NUC" evidence="4">
    <location>
        <begin position="51"/>
        <end position="99"/>
    </location>
</feature>
<dbReference type="Pfam" id="PF08774">
    <property type="entry name" value="VRR_NUC"/>
    <property type="match status" value="1"/>
</dbReference>
<comment type="cofactor">
    <cofactor evidence="1">
        <name>Mg(2+)</name>
        <dbReference type="ChEBI" id="CHEBI:18420"/>
    </cofactor>
</comment>
<evidence type="ECO:0000256" key="3">
    <source>
        <dbReference type="ARBA" id="ARBA00022801"/>
    </source>
</evidence>
<dbReference type="InterPro" id="IPR014883">
    <property type="entry name" value="VRR_NUC"/>
</dbReference>
<dbReference type="GO" id="GO:0003676">
    <property type="term" value="F:nucleic acid binding"/>
    <property type="evidence" value="ECO:0007669"/>
    <property type="project" value="InterPro"/>
</dbReference>
<dbReference type="InterPro" id="IPR011856">
    <property type="entry name" value="tRNA_endonuc-like_dom_sf"/>
</dbReference>
<evidence type="ECO:0000313" key="6">
    <source>
        <dbReference type="EMBL" id="QJA70981.1"/>
    </source>
</evidence>
<reference evidence="6" key="1">
    <citation type="submission" date="2020-03" db="EMBL/GenBank/DDBJ databases">
        <title>The deep terrestrial virosphere.</title>
        <authorList>
            <person name="Holmfeldt K."/>
            <person name="Nilsson E."/>
            <person name="Simone D."/>
            <person name="Lopez-Fernandez M."/>
            <person name="Wu X."/>
            <person name="de Brujin I."/>
            <person name="Lundin D."/>
            <person name="Andersson A."/>
            <person name="Bertilsson S."/>
            <person name="Dopson M."/>
        </authorList>
    </citation>
    <scope>NUCLEOTIDE SEQUENCE</scope>
    <source>
        <strain evidence="6">MM415A03434</strain>
        <strain evidence="5">MM415B00381</strain>
    </source>
</reference>
<dbReference type="SUPFAM" id="SSF52980">
    <property type="entry name" value="Restriction endonuclease-like"/>
    <property type="match status" value="1"/>
</dbReference>
<dbReference type="GO" id="GO:0004518">
    <property type="term" value="F:nuclease activity"/>
    <property type="evidence" value="ECO:0007669"/>
    <property type="project" value="UniProtKB-KW"/>
</dbReference>
<keyword evidence="2" id="KW-0540">Nuclease</keyword>
<gene>
    <name evidence="6" type="ORF">MM415A03434_0010</name>
    <name evidence="5" type="ORF">MM415B00381_0007</name>
</gene>